<feature type="region of interest" description="Disordered" evidence="2">
    <location>
        <begin position="65"/>
        <end position="127"/>
    </location>
</feature>
<comment type="caution">
    <text evidence="3">The sequence shown here is derived from an EMBL/GenBank/DDBJ whole genome shotgun (WGS) entry which is preliminary data.</text>
</comment>
<dbReference type="RefSeq" id="XP_041163402.1">
    <property type="nucleotide sequence ID" value="XM_041299822.1"/>
</dbReference>
<proteinExistence type="predicted"/>
<reference evidence="3" key="1">
    <citation type="journal article" date="2020" name="New Phytol.">
        <title>Comparative genomics reveals dynamic genome evolution in host specialist ectomycorrhizal fungi.</title>
        <authorList>
            <person name="Lofgren L.A."/>
            <person name="Nguyen N.H."/>
            <person name="Vilgalys R."/>
            <person name="Ruytinx J."/>
            <person name="Liao H.L."/>
            <person name="Branco S."/>
            <person name="Kuo A."/>
            <person name="LaButti K."/>
            <person name="Lipzen A."/>
            <person name="Andreopoulos W."/>
            <person name="Pangilinan J."/>
            <person name="Riley R."/>
            <person name="Hundley H."/>
            <person name="Na H."/>
            <person name="Barry K."/>
            <person name="Grigoriev I.V."/>
            <person name="Stajich J.E."/>
            <person name="Kennedy P.G."/>
        </authorList>
    </citation>
    <scope>NUCLEOTIDE SEQUENCE</scope>
    <source>
        <strain evidence="3">S12</strain>
    </source>
</reference>
<dbReference type="EMBL" id="JABBWE010000012">
    <property type="protein sequence ID" value="KAG1798861.1"/>
    <property type="molecule type" value="Genomic_DNA"/>
</dbReference>
<dbReference type="GO" id="GO:0006397">
    <property type="term" value="P:mRNA processing"/>
    <property type="evidence" value="ECO:0007669"/>
    <property type="project" value="UniProtKB-KW"/>
</dbReference>
<evidence type="ECO:0000256" key="2">
    <source>
        <dbReference type="SAM" id="MobiDB-lite"/>
    </source>
</evidence>
<evidence type="ECO:0000313" key="3">
    <source>
        <dbReference type="EMBL" id="KAG1798861.1"/>
    </source>
</evidence>
<evidence type="ECO:0000256" key="1">
    <source>
        <dbReference type="ARBA" id="ARBA00022664"/>
    </source>
</evidence>
<dbReference type="GeneID" id="64593586"/>
<dbReference type="GO" id="GO:0008270">
    <property type="term" value="F:zinc ion binding"/>
    <property type="evidence" value="ECO:0007669"/>
    <property type="project" value="InterPro"/>
</dbReference>
<accession>A0A9P7DN06</accession>
<gene>
    <name evidence="3" type="ORF">HD556DRAFT_1305722</name>
</gene>
<feature type="compositionally biased region" description="Low complexity" evidence="2">
    <location>
        <begin position="107"/>
        <end position="116"/>
    </location>
</feature>
<protein>
    <recommendedName>
        <fullName evidence="5">CCHC-type domain-containing protein</fullName>
    </recommendedName>
</protein>
<sequence length="127" mass="15061">MTEPTSYSCANCKEKGHAAWSRECPIFTQKWESHKKRNNEAKYIYFPTEDPLTWEPVPNAYTDWTNTPAPNLTNHYQPPQQNERYLPPQHNHQEWHTVGNHKRQNQQRENPQNPNNIPLGPRSQMQI</sequence>
<evidence type="ECO:0000313" key="4">
    <source>
        <dbReference type="Proteomes" id="UP000719766"/>
    </source>
</evidence>
<keyword evidence="1" id="KW-0507">mRNA processing</keyword>
<dbReference type="Proteomes" id="UP000719766">
    <property type="component" value="Unassembled WGS sequence"/>
</dbReference>
<dbReference type="AlphaFoldDB" id="A0A9P7DN06"/>
<dbReference type="OrthoDB" id="4230923at2759"/>
<name>A0A9P7DN06_9AGAM</name>
<dbReference type="GO" id="GO:0003676">
    <property type="term" value="F:nucleic acid binding"/>
    <property type="evidence" value="ECO:0007669"/>
    <property type="project" value="InterPro"/>
</dbReference>
<feature type="compositionally biased region" description="Polar residues" evidence="2">
    <location>
        <begin position="65"/>
        <end position="83"/>
    </location>
</feature>
<dbReference type="SUPFAM" id="SSF57756">
    <property type="entry name" value="Retrovirus zinc finger-like domains"/>
    <property type="match status" value="1"/>
</dbReference>
<organism evidence="3 4">
    <name type="scientific">Suillus plorans</name>
    <dbReference type="NCBI Taxonomy" id="116603"/>
    <lineage>
        <taxon>Eukaryota</taxon>
        <taxon>Fungi</taxon>
        <taxon>Dikarya</taxon>
        <taxon>Basidiomycota</taxon>
        <taxon>Agaricomycotina</taxon>
        <taxon>Agaricomycetes</taxon>
        <taxon>Agaricomycetidae</taxon>
        <taxon>Boletales</taxon>
        <taxon>Suillineae</taxon>
        <taxon>Suillaceae</taxon>
        <taxon>Suillus</taxon>
    </lineage>
</organism>
<evidence type="ECO:0008006" key="5">
    <source>
        <dbReference type="Google" id="ProtNLM"/>
    </source>
</evidence>
<keyword evidence="4" id="KW-1185">Reference proteome</keyword>
<dbReference type="InterPro" id="IPR036875">
    <property type="entry name" value="Znf_CCHC_sf"/>
</dbReference>